<keyword evidence="2" id="KW-0472">Membrane</keyword>
<dbReference type="AlphaFoldDB" id="A0A6J7HID5"/>
<keyword evidence="2" id="KW-0812">Transmembrane</keyword>
<feature type="region of interest" description="Disordered" evidence="1">
    <location>
        <begin position="1"/>
        <end position="20"/>
    </location>
</feature>
<organism evidence="3">
    <name type="scientific">freshwater metagenome</name>
    <dbReference type="NCBI Taxonomy" id="449393"/>
    <lineage>
        <taxon>unclassified sequences</taxon>
        <taxon>metagenomes</taxon>
        <taxon>ecological metagenomes</taxon>
    </lineage>
</organism>
<accession>A0A6J7HID5</accession>
<gene>
    <name evidence="3" type="ORF">UFOPK3564_01818</name>
</gene>
<feature type="transmembrane region" description="Helical" evidence="2">
    <location>
        <begin position="29"/>
        <end position="54"/>
    </location>
</feature>
<name>A0A6J7HID5_9ZZZZ</name>
<dbReference type="EMBL" id="CAFBMK010000104">
    <property type="protein sequence ID" value="CAB4920757.1"/>
    <property type="molecule type" value="Genomic_DNA"/>
</dbReference>
<keyword evidence="2" id="KW-1133">Transmembrane helix</keyword>
<evidence type="ECO:0000256" key="2">
    <source>
        <dbReference type="SAM" id="Phobius"/>
    </source>
</evidence>
<reference evidence="3" key="1">
    <citation type="submission" date="2020-05" db="EMBL/GenBank/DDBJ databases">
        <authorList>
            <person name="Chiriac C."/>
            <person name="Salcher M."/>
            <person name="Ghai R."/>
            <person name="Kavagutti S V."/>
        </authorList>
    </citation>
    <scope>NUCLEOTIDE SEQUENCE</scope>
</reference>
<evidence type="ECO:0000313" key="3">
    <source>
        <dbReference type="EMBL" id="CAB4920757.1"/>
    </source>
</evidence>
<evidence type="ECO:0000256" key="1">
    <source>
        <dbReference type="SAM" id="MobiDB-lite"/>
    </source>
</evidence>
<sequence length="408" mass="42482">MSRTPSSPRRPCGAPRAGERGQASVEHAALVAVVLLVLVGAVAVASGLSGAGVVNAVHSGIRRAICVAGGDDCAAFHVQPPCAVAVDGEARSTGVSLGVWRLGGGRSLTVERRSDDSVLITAYDDLEGGVGSSIGLRFGIGRSGSSDGDGPFSASASAEGRLRGGWGRSWEFPDRAAAEAFLRRWAAKEPVRPPDVDRVRLRGTVAGSGEASGPLGLSASASVLQGLEGEGTRDRRTGRTTISLAVSRAAAGDMAGPLGLRLGGAVELEPSATLITDRGLRPRELRLVGSLTTEDGARRRDVQLRVDLTRPAVAAGLGDVLRALAHGDADETRAAAARLGRWAADEGWVDRRAYRLAGEEEGPDVELGLGLRLGFRDRTSRSTERLVEARTWPPGGLWEDRTDCVAAR</sequence>
<proteinExistence type="predicted"/>
<protein>
    <submittedName>
        <fullName evidence="3">Unannotated protein</fullName>
    </submittedName>
</protein>